<protein>
    <submittedName>
        <fullName evidence="1">Uncharacterized protein</fullName>
    </submittedName>
</protein>
<proteinExistence type="predicted"/>
<evidence type="ECO:0000313" key="2">
    <source>
        <dbReference type="Proteomes" id="UP000265520"/>
    </source>
</evidence>
<keyword evidence="2" id="KW-1185">Reference proteome</keyword>
<dbReference type="AlphaFoldDB" id="A0A392SRD8"/>
<dbReference type="EMBL" id="LXQA010431733">
    <property type="protein sequence ID" value="MCI51428.1"/>
    <property type="molecule type" value="Genomic_DNA"/>
</dbReference>
<reference evidence="1 2" key="1">
    <citation type="journal article" date="2018" name="Front. Plant Sci.">
        <title>Red Clover (Trifolium pratense) and Zigzag Clover (T. medium) - A Picture of Genomic Similarities and Differences.</title>
        <authorList>
            <person name="Dluhosova J."/>
            <person name="Istvanek J."/>
            <person name="Nedelnik J."/>
            <person name="Repkova J."/>
        </authorList>
    </citation>
    <scope>NUCLEOTIDE SEQUENCE [LARGE SCALE GENOMIC DNA]</scope>
    <source>
        <strain evidence="2">cv. 10/8</strain>
        <tissue evidence="1">Leaf</tissue>
    </source>
</reference>
<name>A0A392SRD8_9FABA</name>
<accession>A0A392SRD8</accession>
<sequence length="41" mass="4370">MVVIDHELINIGGLAHFSGLRTNHKTLLSLALGRLQGSSSL</sequence>
<organism evidence="1 2">
    <name type="scientific">Trifolium medium</name>
    <dbReference type="NCBI Taxonomy" id="97028"/>
    <lineage>
        <taxon>Eukaryota</taxon>
        <taxon>Viridiplantae</taxon>
        <taxon>Streptophyta</taxon>
        <taxon>Embryophyta</taxon>
        <taxon>Tracheophyta</taxon>
        <taxon>Spermatophyta</taxon>
        <taxon>Magnoliopsida</taxon>
        <taxon>eudicotyledons</taxon>
        <taxon>Gunneridae</taxon>
        <taxon>Pentapetalae</taxon>
        <taxon>rosids</taxon>
        <taxon>fabids</taxon>
        <taxon>Fabales</taxon>
        <taxon>Fabaceae</taxon>
        <taxon>Papilionoideae</taxon>
        <taxon>50 kb inversion clade</taxon>
        <taxon>NPAAA clade</taxon>
        <taxon>Hologalegina</taxon>
        <taxon>IRL clade</taxon>
        <taxon>Trifolieae</taxon>
        <taxon>Trifolium</taxon>
    </lineage>
</organism>
<dbReference type="Proteomes" id="UP000265520">
    <property type="component" value="Unassembled WGS sequence"/>
</dbReference>
<evidence type="ECO:0000313" key="1">
    <source>
        <dbReference type="EMBL" id="MCI51428.1"/>
    </source>
</evidence>
<feature type="non-terminal residue" evidence="1">
    <location>
        <position position="41"/>
    </location>
</feature>
<comment type="caution">
    <text evidence="1">The sequence shown here is derived from an EMBL/GenBank/DDBJ whole genome shotgun (WGS) entry which is preliminary data.</text>
</comment>